<evidence type="ECO:0000256" key="7">
    <source>
        <dbReference type="SAM" id="MobiDB-lite"/>
    </source>
</evidence>
<dbReference type="PANTHER" id="PTHR14211:SF7">
    <property type="entry name" value="RIBOSOME BIOGENESIS PROTEIN NOP53"/>
    <property type="match status" value="1"/>
</dbReference>
<keyword evidence="3 5" id="KW-0690">Ribosome biogenesis</keyword>
<keyword evidence="4 5" id="KW-0539">Nucleus</keyword>
<dbReference type="GO" id="GO:0005654">
    <property type="term" value="C:nucleoplasm"/>
    <property type="evidence" value="ECO:0007669"/>
    <property type="project" value="UniProtKB-SubCell"/>
</dbReference>
<accession>A0A0L0USW3</accession>
<dbReference type="Pfam" id="PF07767">
    <property type="entry name" value="Nop53"/>
    <property type="match status" value="1"/>
</dbReference>
<dbReference type="GO" id="GO:0000027">
    <property type="term" value="P:ribosomal large subunit assembly"/>
    <property type="evidence" value="ECO:0007669"/>
    <property type="project" value="UniProtKB-UniRule"/>
</dbReference>
<name>A0A0L0USW3_9BASI</name>
<keyword evidence="6" id="KW-0175">Coiled coil</keyword>
<evidence type="ECO:0000313" key="9">
    <source>
        <dbReference type="Proteomes" id="UP000054564"/>
    </source>
</evidence>
<gene>
    <name evidence="8" type="ORF">PSTG_16542</name>
</gene>
<evidence type="ECO:0000256" key="6">
    <source>
        <dbReference type="SAM" id="Coils"/>
    </source>
</evidence>
<feature type="coiled-coil region" evidence="6">
    <location>
        <begin position="195"/>
        <end position="226"/>
    </location>
</feature>
<comment type="function">
    <text evidence="5">May play a role in ribosome biogenesis.</text>
</comment>
<evidence type="ECO:0000256" key="2">
    <source>
        <dbReference type="ARBA" id="ARBA00018339"/>
    </source>
</evidence>
<dbReference type="InterPro" id="IPR011687">
    <property type="entry name" value="Nop53/GLTSCR2"/>
</dbReference>
<dbReference type="STRING" id="1165861.A0A0L0USW3"/>
<dbReference type="GO" id="GO:0006364">
    <property type="term" value="P:rRNA processing"/>
    <property type="evidence" value="ECO:0007669"/>
    <property type="project" value="TreeGrafter"/>
</dbReference>
<comment type="subcellular location">
    <subcellularLocation>
        <location evidence="5">Nucleus</location>
        <location evidence="5">Nucleolus</location>
    </subcellularLocation>
    <subcellularLocation>
        <location evidence="5">Nucleus</location>
        <location evidence="5">Nucleoplasm</location>
    </subcellularLocation>
</comment>
<comment type="similarity">
    <text evidence="1 5">Belongs to the NOP53 family.</text>
</comment>
<proteinExistence type="inferred from homology"/>
<evidence type="ECO:0000256" key="1">
    <source>
        <dbReference type="ARBA" id="ARBA00008838"/>
    </source>
</evidence>
<organism evidence="8 9">
    <name type="scientific">Puccinia striiformis f. sp. tritici PST-78</name>
    <dbReference type="NCBI Taxonomy" id="1165861"/>
    <lineage>
        <taxon>Eukaryota</taxon>
        <taxon>Fungi</taxon>
        <taxon>Dikarya</taxon>
        <taxon>Basidiomycota</taxon>
        <taxon>Pucciniomycotina</taxon>
        <taxon>Pucciniomycetes</taxon>
        <taxon>Pucciniales</taxon>
        <taxon>Pucciniaceae</taxon>
        <taxon>Puccinia</taxon>
    </lineage>
</organism>
<evidence type="ECO:0000256" key="5">
    <source>
        <dbReference type="PIRNR" id="PIRNR017302"/>
    </source>
</evidence>
<feature type="region of interest" description="Disordered" evidence="7">
    <location>
        <begin position="246"/>
        <end position="290"/>
    </location>
</feature>
<sequence>MPATKSKSKYSRTDPSLAASSIFEVDTSGSAAIRHSVLHGAYASRARKGVQKTLRVDQILSETSTQGPPPVAGRVRGATREVAKAKFLTASEKKRLEQMVIRKKHGSGISSIDPVKRNGTAVAVKPPQAPAGDMWTEDPSLIPIPAITTKTVTPIKPPSSLKPNETLVKVVNSVPAAGLMAIPLPHPGQSYNPALSDHQDILRQTLEKLEEEQQEVDKAAEIKQRVTKGLKLTQAKSPWEICEEAVGAGESDDEQQSNAAEGSTPKSLAKKKLSKKKTKAQRRRRENEREQMRMLALRKEAKRVAHTLHELPKLVRRLTTAEQEARQAQIAQKARRAALVAEYGLRAVRGGKPKGLQAVEDRHEYQLTEDLTESGLRGLKPEGNLWRDWSQSNTRRGKLDNRTKIGLVKGQRFQKGRMFKEVEKHAWKNFEA</sequence>
<dbReference type="PANTHER" id="PTHR14211">
    <property type="entry name" value="GLIOMA SUPPRESSOR CANDIDATE REGION GENE 2"/>
    <property type="match status" value="1"/>
</dbReference>
<protein>
    <recommendedName>
        <fullName evidence="2 5">Ribosome biogenesis protein NOP53</fullName>
    </recommendedName>
</protein>
<dbReference type="GO" id="GO:0005730">
    <property type="term" value="C:nucleolus"/>
    <property type="evidence" value="ECO:0007669"/>
    <property type="project" value="UniProtKB-SubCell"/>
</dbReference>
<dbReference type="GO" id="GO:0008097">
    <property type="term" value="F:5S rRNA binding"/>
    <property type="evidence" value="ECO:0007669"/>
    <property type="project" value="TreeGrafter"/>
</dbReference>
<dbReference type="EMBL" id="AJIL01000283">
    <property type="protein sequence ID" value="KNE89991.1"/>
    <property type="molecule type" value="Genomic_DNA"/>
</dbReference>
<feature type="compositionally biased region" description="Polar residues" evidence="7">
    <location>
        <begin position="256"/>
        <end position="265"/>
    </location>
</feature>
<evidence type="ECO:0000313" key="8">
    <source>
        <dbReference type="EMBL" id="KNE89991.1"/>
    </source>
</evidence>
<reference evidence="9" key="1">
    <citation type="submission" date="2014-03" db="EMBL/GenBank/DDBJ databases">
        <title>The Genome Sequence of Puccinia striiformis f. sp. tritici PST-78.</title>
        <authorList>
            <consortium name="The Broad Institute Genome Sequencing Platform"/>
            <person name="Cuomo C."/>
            <person name="Hulbert S."/>
            <person name="Chen X."/>
            <person name="Walker B."/>
            <person name="Young S.K."/>
            <person name="Zeng Q."/>
            <person name="Gargeya S."/>
            <person name="Fitzgerald M."/>
            <person name="Haas B."/>
            <person name="Abouelleil A."/>
            <person name="Alvarado L."/>
            <person name="Arachchi H.M."/>
            <person name="Berlin A.M."/>
            <person name="Chapman S.B."/>
            <person name="Goldberg J."/>
            <person name="Griggs A."/>
            <person name="Gujja S."/>
            <person name="Hansen M."/>
            <person name="Howarth C."/>
            <person name="Imamovic A."/>
            <person name="Larimer J."/>
            <person name="McCowan C."/>
            <person name="Montmayeur A."/>
            <person name="Murphy C."/>
            <person name="Neiman D."/>
            <person name="Pearson M."/>
            <person name="Priest M."/>
            <person name="Roberts A."/>
            <person name="Saif S."/>
            <person name="Shea T."/>
            <person name="Sisk P."/>
            <person name="Sykes S."/>
            <person name="Wortman J."/>
            <person name="Nusbaum C."/>
            <person name="Birren B."/>
        </authorList>
    </citation>
    <scope>NUCLEOTIDE SEQUENCE [LARGE SCALE GENOMIC DNA]</scope>
    <source>
        <strain evidence="9">race PST-78</strain>
    </source>
</reference>
<evidence type="ECO:0000256" key="4">
    <source>
        <dbReference type="ARBA" id="ARBA00023242"/>
    </source>
</evidence>
<feature type="compositionally biased region" description="Basic residues" evidence="7">
    <location>
        <begin position="268"/>
        <end position="284"/>
    </location>
</feature>
<dbReference type="PIRSF" id="PIRSF017302">
    <property type="entry name" value="Gltscr2"/>
    <property type="match status" value="1"/>
</dbReference>
<dbReference type="OrthoDB" id="5072at2759"/>
<keyword evidence="9" id="KW-1185">Reference proteome</keyword>
<dbReference type="Proteomes" id="UP000054564">
    <property type="component" value="Unassembled WGS sequence"/>
</dbReference>
<dbReference type="AlphaFoldDB" id="A0A0L0USW3"/>
<evidence type="ECO:0000256" key="3">
    <source>
        <dbReference type="ARBA" id="ARBA00022517"/>
    </source>
</evidence>
<comment type="caution">
    <text evidence="8">The sequence shown here is derived from an EMBL/GenBank/DDBJ whole genome shotgun (WGS) entry which is preliminary data.</text>
</comment>